<dbReference type="PATRIC" id="fig|1335757.3.peg.714"/>
<dbReference type="Gene3D" id="1.10.357.10">
    <property type="entry name" value="Tetracycline Repressor, domain 2"/>
    <property type="match status" value="1"/>
</dbReference>
<dbReference type="PANTHER" id="PTHR47506:SF1">
    <property type="entry name" value="HTH-TYPE TRANSCRIPTIONAL REGULATOR YJDC"/>
    <property type="match status" value="1"/>
</dbReference>
<accession>U5T2H6</accession>
<evidence type="ECO:0000313" key="6">
    <source>
        <dbReference type="EMBL" id="AGY91724.1"/>
    </source>
</evidence>
<dbReference type="InterPro" id="IPR036271">
    <property type="entry name" value="Tet_transcr_reg_TetR-rel_C_sf"/>
</dbReference>
<dbReference type="InterPro" id="IPR009057">
    <property type="entry name" value="Homeodomain-like_sf"/>
</dbReference>
<dbReference type="PANTHER" id="PTHR47506">
    <property type="entry name" value="TRANSCRIPTIONAL REGULATORY PROTEIN"/>
    <property type="match status" value="1"/>
</dbReference>
<evidence type="ECO:0000256" key="2">
    <source>
        <dbReference type="ARBA" id="ARBA00023125"/>
    </source>
</evidence>
<evidence type="ECO:0000256" key="4">
    <source>
        <dbReference type="PROSITE-ProRule" id="PRU00335"/>
    </source>
</evidence>
<dbReference type="KEGG" id="spiu:SPICUR_03665"/>
<proteinExistence type="predicted"/>
<keyword evidence="3" id="KW-0804">Transcription</keyword>
<evidence type="ECO:0000313" key="7">
    <source>
        <dbReference type="Proteomes" id="UP000017640"/>
    </source>
</evidence>
<dbReference type="RefSeq" id="WP_023366160.1">
    <property type="nucleotide sequence ID" value="NC_022664.1"/>
</dbReference>
<dbReference type="Gene3D" id="1.10.10.60">
    <property type="entry name" value="Homeodomain-like"/>
    <property type="match status" value="1"/>
</dbReference>
<dbReference type="SUPFAM" id="SSF46689">
    <property type="entry name" value="Homeodomain-like"/>
    <property type="match status" value="1"/>
</dbReference>
<protein>
    <recommendedName>
        <fullName evidence="5">HTH tetR-type domain-containing protein</fullName>
    </recommendedName>
</protein>
<keyword evidence="7" id="KW-1185">Reference proteome</keyword>
<dbReference type="EMBL" id="CP005990">
    <property type="protein sequence ID" value="AGY91724.1"/>
    <property type="molecule type" value="Genomic_DNA"/>
</dbReference>
<evidence type="ECO:0000256" key="3">
    <source>
        <dbReference type="ARBA" id="ARBA00023163"/>
    </source>
</evidence>
<gene>
    <name evidence="6" type="ORF">SPICUR_03665</name>
</gene>
<dbReference type="InterPro" id="IPR011075">
    <property type="entry name" value="TetR_C"/>
</dbReference>
<dbReference type="SUPFAM" id="SSF48498">
    <property type="entry name" value="Tetracyclin repressor-like, C-terminal domain"/>
    <property type="match status" value="1"/>
</dbReference>
<dbReference type="AlphaFoldDB" id="U5T2H6"/>
<sequence>MPRTAVHTRDESLEKALHLFWRQGFGATSLKDIERTLDMRPGSIYASFGSKEDLFREALERYAVRTMAELERVIAAEPSPIGGLVAYIRTLGRLRERGETCAACMLVKSLVEFGPREAAARSRVENLLARMEQRLTERLADAQAAGEVPNGLDPARLGRRLQADVVGLRTYAERDVDDQAVRDLAEDIAREWEQCGA</sequence>
<dbReference type="HOGENOM" id="CLU_069356_28_0_6"/>
<organism evidence="6 7">
    <name type="scientific">Spiribacter curvatus</name>
    <dbReference type="NCBI Taxonomy" id="1335757"/>
    <lineage>
        <taxon>Bacteria</taxon>
        <taxon>Pseudomonadati</taxon>
        <taxon>Pseudomonadota</taxon>
        <taxon>Gammaproteobacteria</taxon>
        <taxon>Chromatiales</taxon>
        <taxon>Ectothiorhodospiraceae</taxon>
        <taxon>Spiribacter</taxon>
    </lineage>
</organism>
<feature type="DNA-binding region" description="H-T-H motif" evidence="4">
    <location>
        <begin position="29"/>
        <end position="48"/>
    </location>
</feature>
<keyword evidence="2 4" id="KW-0238">DNA-binding</keyword>
<dbReference type="InterPro" id="IPR001647">
    <property type="entry name" value="HTH_TetR"/>
</dbReference>
<feature type="domain" description="HTH tetR-type" evidence="5">
    <location>
        <begin position="6"/>
        <end position="66"/>
    </location>
</feature>
<dbReference type="eggNOG" id="COG1309">
    <property type="taxonomic scope" value="Bacteria"/>
</dbReference>
<dbReference type="Pfam" id="PF16925">
    <property type="entry name" value="TetR_C_13"/>
    <property type="match status" value="1"/>
</dbReference>
<evidence type="ECO:0000256" key="1">
    <source>
        <dbReference type="ARBA" id="ARBA00023015"/>
    </source>
</evidence>
<reference evidence="6 7" key="1">
    <citation type="journal article" date="2013" name="BMC Genomics">
        <title>Genomes of "Spiribacter", a streamlined, successful halophilic bacterium.</title>
        <authorList>
            <person name="Lopez-Perez M."/>
            <person name="Ghai R."/>
            <person name="Leon M.J."/>
            <person name="Rodriguez-Olmos A."/>
            <person name="Copa-Patino J.L."/>
            <person name="Soliveri J."/>
            <person name="Sanchez-Porro C."/>
            <person name="Ventosa A."/>
            <person name="Rodriguez-Valera F."/>
        </authorList>
    </citation>
    <scope>NUCLEOTIDE SEQUENCE [LARGE SCALE GENOMIC DNA]</scope>
    <source>
        <strain evidence="6 7">UAH-SP71</strain>
    </source>
</reference>
<evidence type="ECO:0000259" key="5">
    <source>
        <dbReference type="PROSITE" id="PS50977"/>
    </source>
</evidence>
<dbReference type="GO" id="GO:0003677">
    <property type="term" value="F:DNA binding"/>
    <property type="evidence" value="ECO:0007669"/>
    <property type="project" value="UniProtKB-UniRule"/>
</dbReference>
<dbReference type="PROSITE" id="PS50977">
    <property type="entry name" value="HTH_TETR_2"/>
    <property type="match status" value="1"/>
</dbReference>
<dbReference type="STRING" id="1335757.SPICUR_03665"/>
<dbReference type="OrthoDB" id="270177at2"/>
<dbReference type="Proteomes" id="UP000017640">
    <property type="component" value="Chromosome"/>
</dbReference>
<keyword evidence="1" id="KW-0805">Transcription regulation</keyword>
<dbReference type="Pfam" id="PF00440">
    <property type="entry name" value="TetR_N"/>
    <property type="match status" value="1"/>
</dbReference>
<name>U5T2H6_9GAMM</name>